<organism evidence="2 3">
    <name type="scientific">Actibacterium naphthalenivorans</name>
    <dbReference type="NCBI Taxonomy" id="1614693"/>
    <lineage>
        <taxon>Bacteria</taxon>
        <taxon>Pseudomonadati</taxon>
        <taxon>Pseudomonadota</taxon>
        <taxon>Alphaproteobacteria</taxon>
        <taxon>Rhodobacterales</taxon>
        <taxon>Roseobacteraceae</taxon>
        <taxon>Actibacterium</taxon>
    </lineage>
</organism>
<gene>
    <name evidence="2" type="ORF">GGR17_000518</name>
</gene>
<dbReference type="Pfam" id="PF06568">
    <property type="entry name" value="YjiS-like"/>
    <property type="match status" value="1"/>
</dbReference>
<comment type="caution">
    <text evidence="2">The sequence shown here is derived from an EMBL/GenBank/DDBJ whole genome shotgun (WGS) entry which is preliminary data.</text>
</comment>
<protein>
    <submittedName>
        <fullName evidence="2">Uncharacterized protein YjiS (DUF1127 family)</fullName>
    </submittedName>
</protein>
<dbReference type="EMBL" id="JACIEQ010000001">
    <property type="protein sequence ID" value="MBB4020727.1"/>
    <property type="molecule type" value="Genomic_DNA"/>
</dbReference>
<evidence type="ECO:0000313" key="2">
    <source>
        <dbReference type="EMBL" id="MBB4020727.1"/>
    </source>
</evidence>
<name>A0A840CET6_9RHOB</name>
<accession>A0A840CET6</accession>
<keyword evidence="3" id="KW-1185">Reference proteome</keyword>
<proteinExistence type="predicted"/>
<dbReference type="Proteomes" id="UP000585681">
    <property type="component" value="Unassembled WGS sequence"/>
</dbReference>
<dbReference type="InterPro" id="IPR009506">
    <property type="entry name" value="YjiS-like"/>
</dbReference>
<sequence length="72" mass="7946">MTQAAPHYGSAFAKKGRISILSRVFHAAGVAQQRRRLANLDDAQLRDIGLTRAEALAESRRPAWDAPTAWKC</sequence>
<reference evidence="2" key="1">
    <citation type="submission" date="2020-08" db="EMBL/GenBank/DDBJ databases">
        <title>Genomic Encyclopedia of Type Strains, Phase IV (KMG-IV): sequencing the most valuable type-strain genomes for metagenomic binning, comparative biology and taxonomic classification.</title>
        <authorList>
            <person name="Goeker M."/>
        </authorList>
    </citation>
    <scope>NUCLEOTIDE SEQUENCE [LARGE SCALE GENOMIC DNA]</scope>
    <source>
        <strain evidence="2">DSM 105040</strain>
    </source>
</reference>
<evidence type="ECO:0000259" key="1">
    <source>
        <dbReference type="Pfam" id="PF06568"/>
    </source>
</evidence>
<evidence type="ECO:0000313" key="3">
    <source>
        <dbReference type="Proteomes" id="UP000585681"/>
    </source>
</evidence>
<feature type="domain" description="YjiS-like" evidence="1">
    <location>
        <begin position="32"/>
        <end position="55"/>
    </location>
</feature>
<dbReference type="AlphaFoldDB" id="A0A840CET6"/>
<dbReference type="RefSeq" id="WP_037205927.1">
    <property type="nucleotide sequence ID" value="NZ_JACIEQ010000001.1"/>
</dbReference>